<protein>
    <recommendedName>
        <fullName evidence="3">NADH dehydrogenase subunit E</fullName>
    </recommendedName>
</protein>
<dbReference type="OrthoDB" id="7867343at2"/>
<dbReference type="Proteomes" id="UP000225972">
    <property type="component" value="Unassembled WGS sequence"/>
</dbReference>
<reference evidence="2" key="1">
    <citation type="submission" date="2017-05" db="EMBL/GenBank/DDBJ databases">
        <authorList>
            <person name="Rodrigo-Torres L."/>
            <person name="Arahal R. D."/>
            <person name="Lucena T."/>
        </authorList>
    </citation>
    <scope>NUCLEOTIDE SEQUENCE [LARGE SCALE GENOMIC DNA]</scope>
    <source>
        <strain evidence="2">CECT 8649</strain>
    </source>
</reference>
<evidence type="ECO:0008006" key="3">
    <source>
        <dbReference type="Google" id="ProtNLM"/>
    </source>
</evidence>
<proteinExistence type="predicted"/>
<accession>A0A238JCV9</accession>
<dbReference type="RefSeq" id="WP_099245966.1">
    <property type="nucleotide sequence ID" value="NZ_FXXP01000002.1"/>
</dbReference>
<organism evidence="1 2">
    <name type="scientific">Pelagimonas phthalicica</name>
    <dbReference type="NCBI Taxonomy" id="1037362"/>
    <lineage>
        <taxon>Bacteria</taxon>
        <taxon>Pseudomonadati</taxon>
        <taxon>Pseudomonadota</taxon>
        <taxon>Alphaproteobacteria</taxon>
        <taxon>Rhodobacterales</taxon>
        <taxon>Roseobacteraceae</taxon>
        <taxon>Pelagimonas</taxon>
    </lineage>
</organism>
<sequence length="98" mass="10494">MTKLFIAMAAAAALPTACVMKPKDITDEDLVSFDAAVASIGCDLVNERHYLPVELQTGLTREKIQEVAGFRIQREEAVALEGGGMRLLTGACTPKEDA</sequence>
<evidence type="ECO:0000313" key="2">
    <source>
        <dbReference type="Proteomes" id="UP000225972"/>
    </source>
</evidence>
<name>A0A238JCV9_9RHOB</name>
<dbReference type="EMBL" id="FXXP01000002">
    <property type="protein sequence ID" value="SMX28551.1"/>
    <property type="molecule type" value="Genomic_DNA"/>
</dbReference>
<keyword evidence="2" id="KW-1185">Reference proteome</keyword>
<dbReference type="AlphaFoldDB" id="A0A238JCV9"/>
<evidence type="ECO:0000313" key="1">
    <source>
        <dbReference type="EMBL" id="SMX28551.1"/>
    </source>
</evidence>
<gene>
    <name evidence="1" type="ORF">TRP8649_02676</name>
</gene>